<dbReference type="AlphaFoldDB" id="A0A0F0L0M6"/>
<proteinExistence type="predicted"/>
<evidence type="ECO:0000256" key="1">
    <source>
        <dbReference type="SAM" id="Phobius"/>
    </source>
</evidence>
<accession>A0A0F0L0M6</accession>
<reference evidence="2 3" key="1">
    <citation type="submission" date="2015-02" db="EMBL/GenBank/DDBJ databases">
        <title>Draft genome sequences of ten Microbacterium spp. with emphasis on heavy metal contaminated environments.</title>
        <authorList>
            <person name="Corretto E."/>
        </authorList>
    </citation>
    <scope>NUCLEOTIDE SEQUENCE [LARGE SCALE GENOMIC DNA]</scope>
    <source>
        <strain evidence="2 3">DSM 12966</strain>
    </source>
</reference>
<dbReference type="RefSeq" id="WP_045252769.1">
    <property type="nucleotide sequence ID" value="NZ_CAKKLS010000009.1"/>
</dbReference>
<evidence type="ECO:0000313" key="3">
    <source>
        <dbReference type="Proteomes" id="UP000033572"/>
    </source>
</evidence>
<keyword evidence="1" id="KW-1133">Transmembrane helix</keyword>
<dbReference type="KEGG" id="mfol:DXT68_02205"/>
<keyword evidence="1" id="KW-0472">Membrane</keyword>
<keyword evidence="1" id="KW-0812">Transmembrane</keyword>
<name>A0A0F0L0M6_9MICO</name>
<dbReference type="PATRIC" id="fig|104336.4.peg.306"/>
<sequence>MSLLAAIEPTMMRRRAQDAIDDAILRMDAWWLVLMAAILVFGVAFLAALALWCFFSAGGRRFSGNWKWGKSGVSVWIECV</sequence>
<protein>
    <submittedName>
        <fullName evidence="2">Uncharacterized protein</fullName>
    </submittedName>
</protein>
<keyword evidence="3" id="KW-1185">Reference proteome</keyword>
<comment type="caution">
    <text evidence="2">The sequence shown here is derived from an EMBL/GenBank/DDBJ whole genome shotgun (WGS) entry which is preliminary data.</text>
</comment>
<feature type="transmembrane region" description="Helical" evidence="1">
    <location>
        <begin position="29"/>
        <end position="55"/>
    </location>
</feature>
<evidence type="ECO:0000313" key="2">
    <source>
        <dbReference type="EMBL" id="KJL26234.1"/>
    </source>
</evidence>
<gene>
    <name evidence="2" type="ORF">RN50_00295</name>
</gene>
<dbReference type="Proteomes" id="UP000033572">
    <property type="component" value="Unassembled WGS sequence"/>
</dbReference>
<dbReference type="EMBL" id="JYIU01000023">
    <property type="protein sequence ID" value="KJL26234.1"/>
    <property type="molecule type" value="Genomic_DNA"/>
</dbReference>
<organism evidence="2 3">
    <name type="scientific">Microbacterium foliorum</name>
    <dbReference type="NCBI Taxonomy" id="104336"/>
    <lineage>
        <taxon>Bacteria</taxon>
        <taxon>Bacillati</taxon>
        <taxon>Actinomycetota</taxon>
        <taxon>Actinomycetes</taxon>
        <taxon>Micrococcales</taxon>
        <taxon>Microbacteriaceae</taxon>
        <taxon>Microbacterium</taxon>
    </lineage>
</organism>
<dbReference type="GeneID" id="94443193"/>